<dbReference type="PATRIC" id="fig|1423739.3.peg.532"/>
<dbReference type="STRING" id="1423739.FC85_GL000505"/>
<reference evidence="5 6" key="1">
    <citation type="journal article" date="2015" name="Genome Announc.">
        <title>Expanding the biotechnology potential of lactobacilli through comparative genomics of 213 strains and associated genera.</title>
        <authorList>
            <person name="Sun Z."/>
            <person name="Harris H.M."/>
            <person name="McCann A."/>
            <person name="Guo C."/>
            <person name="Argimon S."/>
            <person name="Zhang W."/>
            <person name="Yang X."/>
            <person name="Jeffery I.B."/>
            <person name="Cooney J.C."/>
            <person name="Kagawa T.F."/>
            <person name="Liu W."/>
            <person name="Song Y."/>
            <person name="Salvetti E."/>
            <person name="Wrobel A."/>
            <person name="Rasinkangas P."/>
            <person name="Parkhill J."/>
            <person name="Rea M.C."/>
            <person name="O'Sullivan O."/>
            <person name="Ritari J."/>
            <person name="Douillard F.P."/>
            <person name="Paul Ross R."/>
            <person name="Yang R."/>
            <person name="Briner A.E."/>
            <person name="Felis G.E."/>
            <person name="de Vos W.M."/>
            <person name="Barrangou R."/>
            <person name="Klaenhammer T.R."/>
            <person name="Caufield P.W."/>
            <person name="Cui Y."/>
            <person name="Zhang H."/>
            <person name="O'Toole P.W."/>
        </authorList>
    </citation>
    <scope>NUCLEOTIDE SEQUENCE [LARGE SCALE GENOMIC DNA]</scope>
    <source>
        <strain evidence="5 6">DSM 14421</strain>
    </source>
</reference>
<dbReference type="GO" id="GO:0016887">
    <property type="term" value="F:ATP hydrolysis activity"/>
    <property type="evidence" value="ECO:0007669"/>
    <property type="project" value="InterPro"/>
</dbReference>
<dbReference type="EMBL" id="AZEY01000075">
    <property type="protein sequence ID" value="KRL65145.1"/>
    <property type="molecule type" value="Genomic_DNA"/>
</dbReference>
<dbReference type="SUPFAM" id="SSF52540">
    <property type="entry name" value="P-loop containing nucleoside triphosphate hydrolases"/>
    <property type="match status" value="1"/>
</dbReference>
<feature type="domain" description="ABC transporter" evidence="4">
    <location>
        <begin position="5"/>
        <end position="228"/>
    </location>
</feature>
<dbReference type="AlphaFoldDB" id="A0A0R1S9P5"/>
<dbReference type="SMART" id="SM00382">
    <property type="entry name" value="AAA"/>
    <property type="match status" value="1"/>
</dbReference>
<organism evidence="5 6">
    <name type="scientific">Lentilactobacillus diolivorans DSM 14421</name>
    <dbReference type="NCBI Taxonomy" id="1423739"/>
    <lineage>
        <taxon>Bacteria</taxon>
        <taxon>Bacillati</taxon>
        <taxon>Bacillota</taxon>
        <taxon>Bacilli</taxon>
        <taxon>Lactobacillales</taxon>
        <taxon>Lactobacillaceae</taxon>
        <taxon>Lentilactobacillus</taxon>
    </lineage>
</organism>
<evidence type="ECO:0000256" key="1">
    <source>
        <dbReference type="ARBA" id="ARBA00022448"/>
    </source>
</evidence>
<dbReference type="PROSITE" id="PS00211">
    <property type="entry name" value="ABC_TRANSPORTER_1"/>
    <property type="match status" value="1"/>
</dbReference>
<evidence type="ECO:0000313" key="5">
    <source>
        <dbReference type="EMBL" id="KRL65145.1"/>
    </source>
</evidence>
<dbReference type="PANTHER" id="PTHR42711:SF17">
    <property type="entry name" value="ABC TRANSPORTER ATP-BINDING PROTEIN"/>
    <property type="match status" value="1"/>
</dbReference>
<dbReference type="Gene3D" id="3.40.50.300">
    <property type="entry name" value="P-loop containing nucleotide triphosphate hydrolases"/>
    <property type="match status" value="1"/>
</dbReference>
<gene>
    <name evidence="5" type="ORF">FC85_GL000505</name>
</gene>
<dbReference type="GO" id="GO:0005524">
    <property type="term" value="F:ATP binding"/>
    <property type="evidence" value="ECO:0007669"/>
    <property type="project" value="UniProtKB-KW"/>
</dbReference>
<evidence type="ECO:0000256" key="3">
    <source>
        <dbReference type="ARBA" id="ARBA00022840"/>
    </source>
</evidence>
<proteinExistence type="predicted"/>
<evidence type="ECO:0000259" key="4">
    <source>
        <dbReference type="PROSITE" id="PS50893"/>
    </source>
</evidence>
<dbReference type="Proteomes" id="UP000052013">
    <property type="component" value="Unassembled WGS sequence"/>
</dbReference>
<dbReference type="CDD" id="cd03230">
    <property type="entry name" value="ABC_DR_subfamily_A"/>
    <property type="match status" value="1"/>
</dbReference>
<dbReference type="PROSITE" id="PS50893">
    <property type="entry name" value="ABC_TRANSPORTER_2"/>
    <property type="match status" value="1"/>
</dbReference>
<comment type="caution">
    <text evidence="5">The sequence shown here is derived from an EMBL/GenBank/DDBJ whole genome shotgun (WGS) entry which is preliminary data.</text>
</comment>
<name>A0A0R1S9P5_9LACO</name>
<dbReference type="PANTHER" id="PTHR42711">
    <property type="entry name" value="ABC TRANSPORTER ATP-BINDING PROTEIN"/>
    <property type="match status" value="1"/>
</dbReference>
<sequence length="297" mass="33229">MTSVIEVMNVSKEFEKKQVLSNVSFKVQPGEIIGLIGQNGVGKSTLIKLLLGLTQPSSGQITVFGTHPTDKAIKDHVGVMFQDSFGISRIKGNELIKLVCSYYSHPLSFKNMVALADLGNDLTTMVSKLSGGQRRKLNFALAMAGNPDLLFLDEPTAGMDTNSRYDFWQQVQSLAKSGKTIIVTSHYLAEIEDVATRILFLKDHHFIYDGALNELQKEFTRIIVEFDSDLSESELMKQLPSGELDSHLQDHYVFLTDDEDQLLTELSPQMARVKNVRVTQRSLDQIFREVTKGVEVQ</sequence>
<keyword evidence="3 5" id="KW-0067">ATP-binding</keyword>
<keyword evidence="2" id="KW-0547">Nucleotide-binding</keyword>
<dbReference type="InterPro" id="IPR003439">
    <property type="entry name" value="ABC_transporter-like_ATP-bd"/>
</dbReference>
<dbReference type="InterPro" id="IPR017871">
    <property type="entry name" value="ABC_transporter-like_CS"/>
</dbReference>
<accession>A0A0R1S9P5</accession>
<dbReference type="Pfam" id="PF00005">
    <property type="entry name" value="ABC_tran"/>
    <property type="match status" value="1"/>
</dbReference>
<evidence type="ECO:0000256" key="2">
    <source>
        <dbReference type="ARBA" id="ARBA00022741"/>
    </source>
</evidence>
<dbReference type="InterPro" id="IPR050763">
    <property type="entry name" value="ABC_transporter_ATP-binding"/>
</dbReference>
<protein>
    <submittedName>
        <fullName evidence="5">ABC transporter, ATP-binding protein</fullName>
    </submittedName>
</protein>
<dbReference type="InterPro" id="IPR003593">
    <property type="entry name" value="AAA+_ATPase"/>
</dbReference>
<dbReference type="RefSeq" id="WP_057864985.1">
    <property type="nucleotide sequence ID" value="NZ_AZEY01000075.1"/>
</dbReference>
<dbReference type="InterPro" id="IPR027417">
    <property type="entry name" value="P-loop_NTPase"/>
</dbReference>
<keyword evidence="1" id="KW-0813">Transport</keyword>
<evidence type="ECO:0000313" key="6">
    <source>
        <dbReference type="Proteomes" id="UP000052013"/>
    </source>
</evidence>